<evidence type="ECO:0000259" key="1">
    <source>
        <dbReference type="PROSITE" id="PS50878"/>
    </source>
</evidence>
<dbReference type="InterPro" id="IPR026960">
    <property type="entry name" value="RVT-Znf"/>
</dbReference>
<sequence>MATQWNSTERPGSGNEFTDAVREFFSSSFLPSCVNATSLVLITKRRGADDLKDFRPISCLNTNYKVVSRIISDRLKQILPSIILPNQTDFINDRLLIENVLLASEVLQGYHLSTLSPRLTLKVDISKAFDSVRWDFVTSTLLSYGAPDLFVGWIKSCICSPSFSISINGVTSGYFKGKTGLRQGDPLSPILFVSVMNILSLMLNRAAQDGIFGYHPGCEELELTHLCFADDLLIFLDGTEASLAGVFTVLSQFEKISGLSVNITKTTMFSSGVSEDALTHQGKDELLAPSSVEHCGQTAAIKHSYFGVNWFLDKCFPSSQEDKPSGAKVAWADLLYPKREGGLGLRSWSTWNDTCALKFIWMIYFRAGSIWVAWVRRKYFSSSCFSALNDKSPTVSWMFRKLLKLRHIAIKFRNIKLGTGEDTFFWWDPWTPYGSLFHYLGNDAPHHLGIPVTALVSDYKEGAIWNLPQARSDCFLDVLSFITTIPHSNDNDSPSWIVNSKVQKSYNSKVMWNSLRLSRPLVPWYSIVWHKAAVPKHSIATWLFLRNRNPTLDRMIKWGFDVEPLCLLCGMENETRNHLFFACAYSSAIWTEMVGKLELSPPLNWELIVHWLPSATSSSVTSLALLQVWQACIYEIWKERNRHFHEGTTLPHSIIVRKTCLVVKSRATALRNLATNGSWSSGLRTGEALELFWSSH</sequence>
<keyword evidence="2" id="KW-1185">Reference proteome</keyword>
<dbReference type="Pfam" id="PF00078">
    <property type="entry name" value="RVT_1"/>
    <property type="match status" value="1"/>
</dbReference>
<dbReference type="InterPro" id="IPR000477">
    <property type="entry name" value="RT_dom"/>
</dbReference>
<proteinExistence type="predicted"/>
<gene>
    <name evidence="3" type="primary">LOC104763031</name>
</gene>
<reference evidence="2" key="1">
    <citation type="journal article" date="2014" name="Nat. Commun.">
        <title>The emerging biofuel crop Camelina sativa retains a highly undifferentiated hexaploid genome structure.</title>
        <authorList>
            <person name="Kagale S."/>
            <person name="Koh C."/>
            <person name="Nixon J."/>
            <person name="Bollina V."/>
            <person name="Clarke W.E."/>
            <person name="Tuteja R."/>
            <person name="Spillane C."/>
            <person name="Robinson S.J."/>
            <person name="Links M.G."/>
            <person name="Clarke C."/>
            <person name="Higgins E.E."/>
            <person name="Huebert T."/>
            <person name="Sharpe A.G."/>
            <person name="Parkin I.A."/>
        </authorList>
    </citation>
    <scope>NUCLEOTIDE SEQUENCE [LARGE SCALE GENOMIC DNA]</scope>
    <source>
        <strain evidence="2">cv. DH55</strain>
    </source>
</reference>
<dbReference type="PROSITE" id="PS50878">
    <property type="entry name" value="RT_POL"/>
    <property type="match status" value="1"/>
</dbReference>
<dbReference type="SUPFAM" id="SSF56672">
    <property type="entry name" value="DNA/RNA polymerases"/>
    <property type="match status" value="1"/>
</dbReference>
<dbReference type="PANTHER" id="PTHR33116:SF78">
    <property type="entry name" value="OS12G0587133 PROTEIN"/>
    <property type="match status" value="1"/>
</dbReference>
<dbReference type="CDD" id="cd01650">
    <property type="entry name" value="RT_nLTR_like"/>
    <property type="match status" value="1"/>
</dbReference>
<dbReference type="RefSeq" id="XP_019095488.1">
    <property type="nucleotide sequence ID" value="XM_019239943.1"/>
</dbReference>
<dbReference type="Pfam" id="PF13966">
    <property type="entry name" value="zf-RVT"/>
    <property type="match status" value="1"/>
</dbReference>
<name>A0ABM1R900_CAMSA</name>
<reference evidence="3" key="2">
    <citation type="submission" date="2025-08" db="UniProtKB">
        <authorList>
            <consortium name="RefSeq"/>
        </authorList>
    </citation>
    <scope>IDENTIFICATION</scope>
    <source>
        <tissue evidence="3">Leaf</tissue>
    </source>
</reference>
<accession>A0ABM1R900</accession>
<feature type="domain" description="Reverse transcriptase" evidence="1">
    <location>
        <begin position="23"/>
        <end position="310"/>
    </location>
</feature>
<dbReference type="PANTHER" id="PTHR33116">
    <property type="entry name" value="REVERSE TRANSCRIPTASE ZINC-BINDING DOMAIN-CONTAINING PROTEIN-RELATED-RELATED"/>
    <property type="match status" value="1"/>
</dbReference>
<evidence type="ECO:0000313" key="2">
    <source>
        <dbReference type="Proteomes" id="UP000694864"/>
    </source>
</evidence>
<organism evidence="2 3">
    <name type="scientific">Camelina sativa</name>
    <name type="common">False flax</name>
    <name type="synonym">Myagrum sativum</name>
    <dbReference type="NCBI Taxonomy" id="90675"/>
    <lineage>
        <taxon>Eukaryota</taxon>
        <taxon>Viridiplantae</taxon>
        <taxon>Streptophyta</taxon>
        <taxon>Embryophyta</taxon>
        <taxon>Tracheophyta</taxon>
        <taxon>Spermatophyta</taxon>
        <taxon>Magnoliopsida</taxon>
        <taxon>eudicotyledons</taxon>
        <taxon>Gunneridae</taxon>
        <taxon>Pentapetalae</taxon>
        <taxon>rosids</taxon>
        <taxon>malvids</taxon>
        <taxon>Brassicales</taxon>
        <taxon>Brassicaceae</taxon>
        <taxon>Camelineae</taxon>
        <taxon>Camelina</taxon>
    </lineage>
</organism>
<dbReference type="GeneID" id="104763031"/>
<evidence type="ECO:0000313" key="3">
    <source>
        <dbReference type="RefSeq" id="XP_019095488.1"/>
    </source>
</evidence>
<dbReference type="InterPro" id="IPR043502">
    <property type="entry name" value="DNA/RNA_pol_sf"/>
</dbReference>
<protein>
    <submittedName>
        <fullName evidence="3">Uncharacterized protein LOC104763031</fullName>
    </submittedName>
</protein>
<dbReference type="Proteomes" id="UP000694864">
    <property type="component" value="Chromosome 18"/>
</dbReference>